<dbReference type="AlphaFoldDB" id="A0A7H9DRM9"/>
<protein>
    <submittedName>
        <fullName evidence="2">Uncharacterized protein</fullName>
    </submittedName>
</protein>
<evidence type="ECO:0000256" key="1">
    <source>
        <dbReference type="SAM" id="Coils"/>
    </source>
</evidence>
<dbReference type="Proteomes" id="UP000510643">
    <property type="component" value="Chromosome"/>
</dbReference>
<evidence type="ECO:0000313" key="2">
    <source>
        <dbReference type="EMBL" id="QLL57813.1"/>
    </source>
</evidence>
<feature type="coiled-coil region" evidence="1">
    <location>
        <begin position="108"/>
        <end position="165"/>
    </location>
</feature>
<proteinExistence type="predicted"/>
<reference evidence="2 3" key="1">
    <citation type="submission" date="2019-06" db="EMBL/GenBank/DDBJ databases">
        <title>Emergence of pandrug resistant Empedobacter falsenii in China.</title>
        <authorList>
            <person name="Dong N."/>
            <person name="Chen S."/>
            <person name="Zhang R."/>
        </authorList>
    </citation>
    <scope>NUCLEOTIDE SEQUENCE [LARGE SCALE GENOMIC DNA]</scope>
    <source>
        <strain evidence="2 3">1681-1</strain>
    </source>
</reference>
<evidence type="ECO:0000313" key="3">
    <source>
        <dbReference type="Proteomes" id="UP000510643"/>
    </source>
</evidence>
<organism evidence="2 3">
    <name type="scientific">Empedobacter falsenii</name>
    <dbReference type="NCBI Taxonomy" id="343874"/>
    <lineage>
        <taxon>Bacteria</taxon>
        <taxon>Pseudomonadati</taxon>
        <taxon>Bacteroidota</taxon>
        <taxon>Flavobacteriia</taxon>
        <taxon>Flavobacteriales</taxon>
        <taxon>Weeksellaceae</taxon>
        <taxon>Empedobacter</taxon>
    </lineage>
</organism>
<keyword evidence="1" id="KW-0175">Coiled coil</keyword>
<dbReference type="KEGG" id="efal:FH779_06865"/>
<dbReference type="GeneID" id="78401170"/>
<accession>A0A7H9DRM9</accession>
<name>A0A7H9DRM9_9FLAO</name>
<keyword evidence="3" id="KW-1185">Reference proteome</keyword>
<dbReference type="EMBL" id="CP040908">
    <property type="protein sequence ID" value="QLL57813.1"/>
    <property type="molecule type" value="Genomic_DNA"/>
</dbReference>
<sequence>MIINNTTENKKTKLEIHYYFSDGSHSIDAEVYLSNLKNVLDIIKTISSTFKIIHKIEIEPAKEGGFETYITVIEESVKAFPYLSETLTGCASFLLANPAKKLFDNFFKTKIEKESDQIDFEIKKLELEEKNIDVENKKLELEKRKEDLLLNTKKIKEKSNNLQDNLKIITSRSNFYKEVNKIKKVKKIGFNNFINNESNNEEQIVKKELFKNFIVDTPELNSIIDKQAEIEIISPVLDKDKPYKWKGKLNGKDITINMKSNIFKSEVQSGRIKFKKGSKFICNLEIKRKYDANGNIKVTSYDLLNVWKYISGKKEVIIEDL</sequence>
<gene>
    <name evidence="2" type="ORF">FH779_06865</name>
</gene>
<dbReference type="RefSeq" id="WP_180906512.1">
    <property type="nucleotide sequence ID" value="NZ_CP040908.1"/>
</dbReference>